<dbReference type="InterPro" id="IPR050357">
    <property type="entry name" value="Arrestin_domain-protein"/>
</dbReference>
<evidence type="ECO:0000256" key="1">
    <source>
        <dbReference type="ARBA" id="ARBA00005298"/>
    </source>
</evidence>
<dbReference type="SUPFAM" id="SSF81296">
    <property type="entry name" value="E set domains"/>
    <property type="match status" value="2"/>
</dbReference>
<evidence type="ECO:0000256" key="2">
    <source>
        <dbReference type="SAM" id="MobiDB-lite"/>
    </source>
</evidence>
<dbReference type="InterPro" id="IPR014752">
    <property type="entry name" value="Arrestin-like_C"/>
</dbReference>
<dbReference type="InterPro" id="IPR011021">
    <property type="entry name" value="Arrestin-like_N"/>
</dbReference>
<dbReference type="GO" id="GO:0005737">
    <property type="term" value="C:cytoplasm"/>
    <property type="evidence" value="ECO:0007669"/>
    <property type="project" value="TreeGrafter"/>
</dbReference>
<sequence length="417" mass="46249">MGKLQEFSIQFANNMDVFMPGQWVTGQVVVDLSDEMKMRAIELTFKGKGHVEWRENQQVQDGGEPEQEEVRYWADEEFLDREITVLGKDESGDNRTLDAGHHVFPFQYQLPQDGLPTSFEGAHGYIRYSVIGKIDKPWKFDHKTKRAFTVLDMVDLNQQPTAMTPLRGQESKTLCCLCCASGPIELQVMAERSAYCPGELINIKGSLENNSSSRITKVKARLKQEVVYNADHPEHKPRPITKDLGTAEEGGCEEGGTVDLNLTLPVPAVPPSNLRYCSLINLTYKLDVSAHFDGAHTSMELSFPILIGSIPLRSIYPTPPAFPPPPVPPGFDAAYPPPNPGAYPPPNPGAYPPPNPGGSYPPGGPDAVYPPPAPASYMQSVFGESNIRDDDDNEYIRGTLNYAPKYPYYNWSQHPQI</sequence>
<dbReference type="Gene3D" id="2.60.40.640">
    <property type="match status" value="2"/>
</dbReference>
<dbReference type="SMART" id="SM01017">
    <property type="entry name" value="Arrestin_C"/>
    <property type="match status" value="1"/>
</dbReference>
<proteinExistence type="inferred from homology"/>
<evidence type="ECO:0000313" key="5">
    <source>
        <dbReference type="RefSeq" id="XP_019637119.1"/>
    </source>
</evidence>
<dbReference type="RefSeq" id="XP_019637119.1">
    <property type="nucleotide sequence ID" value="XM_019781560.1"/>
</dbReference>
<protein>
    <submittedName>
        <fullName evidence="5">Arrestin domain-containing protein 3-like</fullName>
    </submittedName>
</protein>
<evidence type="ECO:0000313" key="4">
    <source>
        <dbReference type="Proteomes" id="UP000515135"/>
    </source>
</evidence>
<name>A0A6P4ZSQ4_BRABE</name>
<comment type="similarity">
    <text evidence="1">Belongs to the arrestin family.</text>
</comment>
<evidence type="ECO:0000259" key="3">
    <source>
        <dbReference type="SMART" id="SM01017"/>
    </source>
</evidence>
<feature type="compositionally biased region" description="Pro residues" evidence="2">
    <location>
        <begin position="327"/>
        <end position="356"/>
    </location>
</feature>
<organism evidence="4 5">
    <name type="scientific">Branchiostoma belcheri</name>
    <name type="common">Amphioxus</name>
    <dbReference type="NCBI Taxonomy" id="7741"/>
    <lineage>
        <taxon>Eukaryota</taxon>
        <taxon>Metazoa</taxon>
        <taxon>Chordata</taxon>
        <taxon>Cephalochordata</taxon>
        <taxon>Leptocardii</taxon>
        <taxon>Amphioxiformes</taxon>
        <taxon>Branchiostomatidae</taxon>
        <taxon>Branchiostoma</taxon>
    </lineage>
</organism>
<dbReference type="Pfam" id="PF00339">
    <property type="entry name" value="Arrestin_N"/>
    <property type="match status" value="1"/>
</dbReference>
<dbReference type="Pfam" id="PF02752">
    <property type="entry name" value="Arrestin_C"/>
    <property type="match status" value="1"/>
</dbReference>
<dbReference type="InterPro" id="IPR011022">
    <property type="entry name" value="Arrestin_C-like"/>
</dbReference>
<dbReference type="PANTHER" id="PTHR11188:SF176">
    <property type="entry name" value="ARRESTIN DOMAIN-CONTAINING PROTEIN 1"/>
    <property type="match status" value="1"/>
</dbReference>
<dbReference type="Proteomes" id="UP000515135">
    <property type="component" value="Unplaced"/>
</dbReference>
<dbReference type="OrthoDB" id="2333384at2759"/>
<feature type="region of interest" description="Disordered" evidence="2">
    <location>
        <begin position="327"/>
        <end position="375"/>
    </location>
</feature>
<dbReference type="InterPro" id="IPR014756">
    <property type="entry name" value="Ig_E-set"/>
</dbReference>
<dbReference type="KEGG" id="bbel:109479571"/>
<dbReference type="GeneID" id="109479571"/>
<feature type="compositionally biased region" description="Pro residues" evidence="2">
    <location>
        <begin position="362"/>
        <end position="374"/>
    </location>
</feature>
<dbReference type="AlphaFoldDB" id="A0A6P4ZSQ4"/>
<gene>
    <name evidence="5" type="primary">LOC109479571</name>
</gene>
<dbReference type="GO" id="GO:0015031">
    <property type="term" value="P:protein transport"/>
    <property type="evidence" value="ECO:0007669"/>
    <property type="project" value="TreeGrafter"/>
</dbReference>
<reference evidence="5" key="1">
    <citation type="submission" date="2025-08" db="UniProtKB">
        <authorList>
            <consortium name="RefSeq"/>
        </authorList>
    </citation>
    <scope>IDENTIFICATION</scope>
    <source>
        <tissue evidence="5">Gonad</tissue>
    </source>
</reference>
<feature type="domain" description="Arrestin C-terminal-like" evidence="3">
    <location>
        <begin position="180"/>
        <end position="312"/>
    </location>
</feature>
<keyword evidence="4" id="KW-1185">Reference proteome</keyword>
<accession>A0A6P4ZSQ4</accession>
<dbReference type="PANTHER" id="PTHR11188">
    <property type="entry name" value="ARRESTIN DOMAIN CONTAINING PROTEIN"/>
    <property type="match status" value="1"/>
</dbReference>